<dbReference type="AlphaFoldDB" id="A0A9W7LEP2"/>
<gene>
    <name evidence="2" type="ORF">TrCOL_g10537</name>
</gene>
<organism evidence="2 3">
    <name type="scientific">Triparma columacea</name>
    <dbReference type="NCBI Taxonomy" id="722753"/>
    <lineage>
        <taxon>Eukaryota</taxon>
        <taxon>Sar</taxon>
        <taxon>Stramenopiles</taxon>
        <taxon>Ochrophyta</taxon>
        <taxon>Bolidophyceae</taxon>
        <taxon>Parmales</taxon>
        <taxon>Triparmaceae</taxon>
        <taxon>Triparma</taxon>
    </lineage>
</organism>
<comment type="caution">
    <text evidence="2">The sequence shown here is derived from an EMBL/GenBank/DDBJ whole genome shotgun (WGS) entry which is preliminary data.</text>
</comment>
<feature type="region of interest" description="Disordered" evidence="1">
    <location>
        <begin position="494"/>
        <end position="517"/>
    </location>
</feature>
<dbReference type="Proteomes" id="UP001165065">
    <property type="component" value="Unassembled WGS sequence"/>
</dbReference>
<name>A0A9W7LEP2_9STRA</name>
<protein>
    <submittedName>
        <fullName evidence="2">Uncharacterized protein</fullName>
    </submittedName>
</protein>
<keyword evidence="3" id="KW-1185">Reference proteome</keyword>
<feature type="compositionally biased region" description="Basic residues" evidence="1">
    <location>
        <begin position="395"/>
        <end position="410"/>
    </location>
</feature>
<proteinExistence type="predicted"/>
<evidence type="ECO:0000313" key="2">
    <source>
        <dbReference type="EMBL" id="GMI47248.1"/>
    </source>
</evidence>
<sequence length="592" mass="64710">MKLTISANATISETGRLDGDVVITLDSEKCDPEEAQILWRPCFHRGDGKPISLMILPVDHKKTSTVLLGKSIVEKHYRIASTTIPFDLFGNIGAISLHAATSLQGKPMFSSTNSPIVMVKQRPPTSVPGIVPLSAGSRNWQFRMTSFTVDDDDRCYIKNPELSLECLPIFFKDTHKTGYIEVGLHLLDGSGVPVRNWLESGQFRMNVCDSNGNVVPLRPAMVEEDVEISFGSVFRRGGSSKVTDPIRTVLRYFDSRDVDLGGPTCPIIRFRVQKITDKLNLGAGETSCRIVIWGTGDFASVCPCVTPPFLVKSKNPKYKGAPYVPSAADAMRMEVYDTSLFHVAERTKGPPKPNLMPTIRTLGFLDSSAMPSQTPAIVSATSTSIKKNAVKVKSKKSCKAKRPSPAKKVSKTTSKMPTKASPKVGVRKKSRSFSEGQSLDTIFESKDKTVTFVTRHQVSLDQLFEKFLESGDGSFDLTDCQLVTSSVSTSVEVAPRSRSASDPTGYATPPAFFEQKRPSPIDTSVQVDDSYSNPVSLSPTNIVGDQDERLFFPPLDDIGPLTYGEVVGDKDFEEVLTLLRDDHAGALSFAGF</sequence>
<evidence type="ECO:0000256" key="1">
    <source>
        <dbReference type="SAM" id="MobiDB-lite"/>
    </source>
</evidence>
<reference evidence="3" key="1">
    <citation type="journal article" date="2023" name="Commun. Biol.">
        <title>Genome analysis of Parmales, the sister group of diatoms, reveals the evolutionary specialization of diatoms from phago-mixotrophs to photoautotrophs.</title>
        <authorList>
            <person name="Ban H."/>
            <person name="Sato S."/>
            <person name="Yoshikawa S."/>
            <person name="Yamada K."/>
            <person name="Nakamura Y."/>
            <person name="Ichinomiya M."/>
            <person name="Sato N."/>
            <person name="Blanc-Mathieu R."/>
            <person name="Endo H."/>
            <person name="Kuwata A."/>
            <person name="Ogata H."/>
        </authorList>
    </citation>
    <scope>NUCLEOTIDE SEQUENCE [LARGE SCALE GENOMIC DNA]</scope>
</reference>
<dbReference type="EMBL" id="BRYA01000336">
    <property type="protein sequence ID" value="GMI47248.1"/>
    <property type="molecule type" value="Genomic_DNA"/>
</dbReference>
<accession>A0A9W7LEP2</accession>
<feature type="region of interest" description="Disordered" evidence="1">
    <location>
        <begin position="395"/>
        <end position="431"/>
    </location>
</feature>
<evidence type="ECO:0000313" key="3">
    <source>
        <dbReference type="Proteomes" id="UP001165065"/>
    </source>
</evidence>
<dbReference type="OrthoDB" id="10521017at2759"/>